<dbReference type="PANTHER" id="PTHR11014">
    <property type="entry name" value="PEPTIDASE M20 FAMILY MEMBER"/>
    <property type="match status" value="1"/>
</dbReference>
<dbReference type="OrthoDB" id="9776731at2"/>
<keyword evidence="2" id="KW-0479">Metal-binding</keyword>
<dbReference type="Pfam" id="PF01546">
    <property type="entry name" value="Peptidase_M20"/>
    <property type="match status" value="1"/>
</dbReference>
<dbReference type="SUPFAM" id="SSF53187">
    <property type="entry name" value="Zn-dependent exopeptidases"/>
    <property type="match status" value="1"/>
</dbReference>
<feature type="binding site" evidence="2">
    <location>
        <position position="364"/>
    </location>
    <ligand>
        <name>Mn(2+)</name>
        <dbReference type="ChEBI" id="CHEBI:29035"/>
        <label>2</label>
    </ligand>
</feature>
<dbReference type="Proteomes" id="UP000198636">
    <property type="component" value="Unassembled WGS sequence"/>
</dbReference>
<keyword evidence="5" id="KW-1185">Reference proteome</keyword>
<dbReference type="Gene3D" id="3.40.630.10">
    <property type="entry name" value="Zn peptidases"/>
    <property type="match status" value="1"/>
</dbReference>
<dbReference type="Pfam" id="PF07687">
    <property type="entry name" value="M20_dimer"/>
    <property type="match status" value="1"/>
</dbReference>
<dbReference type="InterPro" id="IPR017439">
    <property type="entry name" value="Amidohydrolase"/>
</dbReference>
<dbReference type="GO" id="GO:0050118">
    <property type="term" value="F:N-acetyldiaminopimelate deacetylase activity"/>
    <property type="evidence" value="ECO:0007669"/>
    <property type="project" value="UniProtKB-ARBA"/>
</dbReference>
<evidence type="ECO:0000259" key="3">
    <source>
        <dbReference type="Pfam" id="PF07687"/>
    </source>
</evidence>
<dbReference type="GO" id="GO:0046872">
    <property type="term" value="F:metal ion binding"/>
    <property type="evidence" value="ECO:0007669"/>
    <property type="project" value="UniProtKB-KW"/>
</dbReference>
<dbReference type="EMBL" id="FMUS01000021">
    <property type="protein sequence ID" value="SCY91032.1"/>
    <property type="molecule type" value="Genomic_DNA"/>
</dbReference>
<keyword evidence="1 4" id="KW-0378">Hydrolase</keyword>
<comment type="cofactor">
    <cofactor evidence="2">
        <name>Mn(2+)</name>
        <dbReference type="ChEBI" id="CHEBI:29035"/>
    </cofactor>
    <text evidence="2">The Mn(2+) ion enhances activity.</text>
</comment>
<accession>A0A1G5JRG6</accession>
<dbReference type="GO" id="GO:0019877">
    <property type="term" value="P:diaminopimelate biosynthetic process"/>
    <property type="evidence" value="ECO:0007669"/>
    <property type="project" value="UniProtKB-ARBA"/>
</dbReference>
<evidence type="ECO:0000256" key="1">
    <source>
        <dbReference type="ARBA" id="ARBA00022801"/>
    </source>
</evidence>
<name>A0A1G5JRG6_9FIRM</name>
<proteinExistence type="predicted"/>
<protein>
    <submittedName>
        <fullName evidence="4">Amidohydrolase</fullName>
    </submittedName>
</protein>
<feature type="domain" description="Peptidase M20 dimerisation" evidence="3">
    <location>
        <begin position="183"/>
        <end position="268"/>
    </location>
</feature>
<dbReference type="PANTHER" id="PTHR11014:SF63">
    <property type="entry name" value="METALLOPEPTIDASE, PUTATIVE (AFU_ORTHOLOGUE AFUA_6G09600)-RELATED"/>
    <property type="match status" value="1"/>
</dbReference>
<dbReference type="InterPro" id="IPR036264">
    <property type="entry name" value="Bact_exopeptidase_dim_dom"/>
</dbReference>
<gene>
    <name evidence="4" type="ORF">SAMN03080606_03004</name>
</gene>
<dbReference type="PIRSF" id="PIRSF005962">
    <property type="entry name" value="Pept_M20D_amidohydro"/>
    <property type="match status" value="1"/>
</dbReference>
<dbReference type="AlphaFoldDB" id="A0A1G5JRG6"/>
<evidence type="ECO:0000313" key="4">
    <source>
        <dbReference type="EMBL" id="SCY91032.1"/>
    </source>
</evidence>
<dbReference type="RefSeq" id="WP_091545246.1">
    <property type="nucleotide sequence ID" value="NZ_FMUS01000021.1"/>
</dbReference>
<dbReference type="STRING" id="1120976.SAMN03080606_03004"/>
<feature type="binding site" evidence="2">
    <location>
        <position position="100"/>
    </location>
    <ligand>
        <name>Mn(2+)</name>
        <dbReference type="ChEBI" id="CHEBI:29035"/>
        <label>2</label>
    </ligand>
</feature>
<reference evidence="4 5" key="1">
    <citation type="submission" date="2016-10" db="EMBL/GenBank/DDBJ databases">
        <authorList>
            <person name="de Groot N.N."/>
        </authorList>
    </citation>
    <scope>NUCLEOTIDE SEQUENCE [LARGE SCALE GENOMIC DNA]</scope>
    <source>
        <strain evidence="4 5">DSM 18978</strain>
    </source>
</reference>
<dbReference type="InterPro" id="IPR002933">
    <property type="entry name" value="Peptidase_M20"/>
</dbReference>
<organism evidence="4 5">
    <name type="scientific">Alkaliphilus peptidifermentans DSM 18978</name>
    <dbReference type="NCBI Taxonomy" id="1120976"/>
    <lineage>
        <taxon>Bacteria</taxon>
        <taxon>Bacillati</taxon>
        <taxon>Bacillota</taxon>
        <taxon>Clostridia</taxon>
        <taxon>Peptostreptococcales</taxon>
        <taxon>Natronincolaceae</taxon>
        <taxon>Alkaliphilus</taxon>
    </lineage>
</organism>
<dbReference type="FunFam" id="3.30.70.360:FF:000001">
    <property type="entry name" value="N-acetyldiaminopimelate deacetylase"/>
    <property type="match status" value="1"/>
</dbReference>
<feature type="binding site" evidence="2">
    <location>
        <position position="102"/>
    </location>
    <ligand>
        <name>Mn(2+)</name>
        <dbReference type="ChEBI" id="CHEBI:29035"/>
        <label>2</label>
    </ligand>
</feature>
<dbReference type="SUPFAM" id="SSF55031">
    <property type="entry name" value="Bacterial exopeptidase dimerisation domain"/>
    <property type="match status" value="1"/>
</dbReference>
<feature type="binding site" evidence="2">
    <location>
        <position position="136"/>
    </location>
    <ligand>
        <name>Mn(2+)</name>
        <dbReference type="ChEBI" id="CHEBI:29035"/>
        <label>2</label>
    </ligand>
</feature>
<keyword evidence="2" id="KW-0464">Manganese</keyword>
<dbReference type="NCBIfam" id="TIGR01891">
    <property type="entry name" value="amidohydrolases"/>
    <property type="match status" value="1"/>
</dbReference>
<evidence type="ECO:0000313" key="5">
    <source>
        <dbReference type="Proteomes" id="UP000198636"/>
    </source>
</evidence>
<feature type="binding site" evidence="2">
    <location>
        <position position="161"/>
    </location>
    <ligand>
        <name>Mn(2+)</name>
        <dbReference type="ChEBI" id="CHEBI:29035"/>
        <label>2</label>
    </ligand>
</feature>
<evidence type="ECO:0000256" key="2">
    <source>
        <dbReference type="PIRSR" id="PIRSR005962-1"/>
    </source>
</evidence>
<sequence length="393" mass="43739">MNIKEEIKKYAQELIDLRRDFHQHPELGFQEFRTSEVIEKYLLDCGIEVMKIATTGVVGLLKGSQEGATVILRADMDALLVSEENDLSYKSLYEGKMHACGHDGHVAMLLVAAKILAKHKEKIKGNIKFVFQPNEEEAGARIMIDEGVMENPKVDAALGIHLWTPLETGKIGISEGPIMGAHKNFKLRIIGKGGHTSAPQYSIDPILTAASIIQNVQMIQTREINALNPTVIMFGKINGGTAANIIPEAIDLEGTIRHLYEGNDTSEEKPYARFERIVKSICEAHQAHYELQFIPSNSVLINHPQLTSMVRQEAEKVVNDPQKDIVPYVCMAGEDFSEFSLEVPSTFIFVGTGNDKKGSNYPHHHARFNIDEDSLAIGVELHIRSVLAYLNKM</sequence>
<dbReference type="Gene3D" id="3.30.70.360">
    <property type="match status" value="1"/>
</dbReference>
<dbReference type="InterPro" id="IPR011650">
    <property type="entry name" value="Peptidase_M20_dimer"/>
</dbReference>